<feature type="compositionally biased region" description="Low complexity" evidence="3">
    <location>
        <begin position="170"/>
        <end position="180"/>
    </location>
</feature>
<keyword evidence="2" id="KW-0964">Secreted</keyword>
<feature type="region of interest" description="Disordered" evidence="3">
    <location>
        <begin position="347"/>
        <end position="377"/>
    </location>
</feature>
<feature type="compositionally biased region" description="Pro residues" evidence="3">
    <location>
        <begin position="353"/>
        <end position="367"/>
    </location>
</feature>
<dbReference type="SUPFAM" id="SSF51120">
    <property type="entry name" value="beta-Roll"/>
    <property type="match status" value="2"/>
</dbReference>
<evidence type="ECO:0000313" key="6">
    <source>
        <dbReference type="Proteomes" id="UP001284601"/>
    </source>
</evidence>
<evidence type="ECO:0000256" key="4">
    <source>
        <dbReference type="SAM" id="SignalP"/>
    </source>
</evidence>
<dbReference type="PANTHER" id="PTHR38340:SF1">
    <property type="entry name" value="S-LAYER PROTEIN"/>
    <property type="match status" value="1"/>
</dbReference>
<evidence type="ECO:0000256" key="2">
    <source>
        <dbReference type="ARBA" id="ARBA00022525"/>
    </source>
</evidence>
<protein>
    <submittedName>
        <fullName evidence="5">Calcium-binding protein</fullName>
    </submittedName>
</protein>
<feature type="signal peptide" evidence="4">
    <location>
        <begin position="1"/>
        <end position="26"/>
    </location>
</feature>
<keyword evidence="6" id="KW-1185">Reference proteome</keyword>
<reference evidence="6" key="1">
    <citation type="submission" date="2023-07" db="EMBL/GenBank/DDBJ databases">
        <title>Conexibacter stalactiti sp. nov., isolated from stalactites in a lava cave and emended description of the genus Conexibacter.</title>
        <authorList>
            <person name="Lee S.D."/>
        </authorList>
    </citation>
    <scope>NUCLEOTIDE SEQUENCE [LARGE SCALE GENOMIC DNA]</scope>
    <source>
        <strain evidence="6">KCTC 39840</strain>
    </source>
</reference>
<dbReference type="PANTHER" id="PTHR38340">
    <property type="entry name" value="S-LAYER PROTEIN"/>
    <property type="match status" value="1"/>
</dbReference>
<proteinExistence type="predicted"/>
<dbReference type="RefSeq" id="WP_318598151.1">
    <property type="nucleotide sequence ID" value="NZ_JAWSTH010000041.1"/>
</dbReference>
<dbReference type="PRINTS" id="PR00313">
    <property type="entry name" value="CABNDNGRPT"/>
</dbReference>
<dbReference type="InterPro" id="IPR011049">
    <property type="entry name" value="Serralysin-like_metalloprot_C"/>
</dbReference>
<reference evidence="5 6" key="2">
    <citation type="submission" date="2023-10" db="EMBL/GenBank/DDBJ databases">
        <authorList>
            <person name="Han X.F."/>
        </authorList>
    </citation>
    <scope>NUCLEOTIDE SEQUENCE [LARGE SCALE GENOMIC DNA]</scope>
    <source>
        <strain evidence="5 6">KCTC 39840</strain>
    </source>
</reference>
<organism evidence="5 6">
    <name type="scientific">Conexibacter stalactiti</name>
    <dbReference type="NCBI Taxonomy" id="1940611"/>
    <lineage>
        <taxon>Bacteria</taxon>
        <taxon>Bacillati</taxon>
        <taxon>Actinomycetota</taxon>
        <taxon>Thermoleophilia</taxon>
        <taxon>Solirubrobacterales</taxon>
        <taxon>Conexibacteraceae</taxon>
        <taxon>Conexibacter</taxon>
    </lineage>
</organism>
<accession>A0ABU4HR83</accession>
<evidence type="ECO:0000313" key="5">
    <source>
        <dbReference type="EMBL" id="MDW5595810.1"/>
    </source>
</evidence>
<evidence type="ECO:0000256" key="3">
    <source>
        <dbReference type="SAM" id="MobiDB-lite"/>
    </source>
</evidence>
<dbReference type="Proteomes" id="UP001284601">
    <property type="component" value="Unassembled WGS sequence"/>
</dbReference>
<keyword evidence="4" id="KW-0732">Signal</keyword>
<dbReference type="InterPro" id="IPR018511">
    <property type="entry name" value="Hemolysin-typ_Ca-bd_CS"/>
</dbReference>
<dbReference type="PROSITE" id="PS00330">
    <property type="entry name" value="HEMOLYSIN_CALCIUM"/>
    <property type="match status" value="1"/>
</dbReference>
<comment type="caution">
    <text evidence="5">The sequence shown here is derived from an EMBL/GenBank/DDBJ whole genome shotgun (WGS) entry which is preliminary data.</text>
</comment>
<name>A0ABU4HR83_9ACTN</name>
<dbReference type="InterPro" id="IPR001343">
    <property type="entry name" value="Hemolysn_Ca-bd"/>
</dbReference>
<dbReference type="InterPro" id="IPR050557">
    <property type="entry name" value="RTX_toxin/Mannuronan_C5-epim"/>
</dbReference>
<comment type="subcellular location">
    <subcellularLocation>
        <location evidence="1">Secreted</location>
    </subcellularLocation>
</comment>
<dbReference type="EMBL" id="JAWSTH010000041">
    <property type="protein sequence ID" value="MDW5595810.1"/>
    <property type="molecule type" value="Genomic_DNA"/>
</dbReference>
<sequence length="442" mass="45944">MRLHRPVIVLAAALALAATGAGSAQAAQLVREGSTLILRGAPGERNYFGVGDDQFTTTRIHFSDRGGYPITADPALGCESSSTGFGAFSDCPYAGITEVRLEGADGDDELDISWDELPTTIRYVFDGGPGRDDLEGPTWPVFGMTLLGGDGDDDIRGGQGDDQLDGGAGNDLVDGNDGNDGVFGGEGDDTVSGGRRLSTDVVDGGPGYDSSLADWYDQNAGDLPIVVTLDGVANDGRAGENDNVLGIEKIRTALIARLVAGADPVEFEIEKSMSGGSTLIGSPGNDRLAGYSGNDTIDGRGGRDAIAGYLGNDTIEARDGAADTIDCGDGVDTVYVDPIDVTSKCETVIGAGSPPPDVRPGDRNPPPRSDRRAPRARAACRVPAIRRGSTVAAARKALKRAKCASPKLKKVRSGVRRGRVVKVTPKARSRTRAAVTIWISRG</sequence>
<gene>
    <name evidence="5" type="ORF">R7226_15790</name>
</gene>
<dbReference type="Pfam" id="PF00353">
    <property type="entry name" value="HemolysinCabind"/>
    <property type="match status" value="2"/>
</dbReference>
<evidence type="ECO:0000256" key="1">
    <source>
        <dbReference type="ARBA" id="ARBA00004613"/>
    </source>
</evidence>
<feature type="chain" id="PRO_5046944375" evidence="4">
    <location>
        <begin position="27"/>
        <end position="442"/>
    </location>
</feature>
<feature type="region of interest" description="Disordered" evidence="3">
    <location>
        <begin position="150"/>
        <end position="202"/>
    </location>
</feature>
<dbReference type="Gene3D" id="3.30.10.20">
    <property type="match status" value="1"/>
</dbReference>
<dbReference type="Gene3D" id="2.150.10.10">
    <property type="entry name" value="Serralysin-like metalloprotease, C-terminal"/>
    <property type="match status" value="2"/>
</dbReference>